<evidence type="ECO:0000313" key="2">
    <source>
        <dbReference type="EMBL" id="PZR05261.1"/>
    </source>
</evidence>
<gene>
    <name evidence="2" type="ORF">DI536_32560</name>
</gene>
<comment type="caution">
    <text evidence="2">The sequence shown here is derived from an EMBL/GenBank/DDBJ whole genome shotgun (WGS) entry which is preliminary data.</text>
</comment>
<proteinExistence type="predicted"/>
<protein>
    <recommendedName>
        <fullName evidence="4">Outer membrane protein beta-barrel domain-containing protein</fullName>
    </recommendedName>
</protein>
<sequence length="233" mass="23726">MKTPLLLLALFAAAPSFAQEAPPGPPLVGDVTPLADPGGRFRWGASAGAGWHFPYSAFGLGLEGRLGYQVTNVFSTYVALGGTFGIGFGASANGSGGSVSITAINHYVMALLAEAIFGDHFYVAGGPGLAAGGLAVAGIAVKSEGAGTITALAASGVKPTIDLRLGFALGKAKPSPSFRRGGFNIGLQALVMFHPDTVVVREEADMNGGSIQVQTRELITTVTPMLMLGYDAR</sequence>
<keyword evidence="1" id="KW-0732">Signal</keyword>
<dbReference type="Proteomes" id="UP000249061">
    <property type="component" value="Unassembled WGS sequence"/>
</dbReference>
<organism evidence="2 3">
    <name type="scientific">Archangium gephyra</name>
    <dbReference type="NCBI Taxonomy" id="48"/>
    <lineage>
        <taxon>Bacteria</taxon>
        <taxon>Pseudomonadati</taxon>
        <taxon>Myxococcota</taxon>
        <taxon>Myxococcia</taxon>
        <taxon>Myxococcales</taxon>
        <taxon>Cystobacterineae</taxon>
        <taxon>Archangiaceae</taxon>
        <taxon>Archangium</taxon>
    </lineage>
</organism>
<evidence type="ECO:0008006" key="4">
    <source>
        <dbReference type="Google" id="ProtNLM"/>
    </source>
</evidence>
<evidence type="ECO:0000313" key="3">
    <source>
        <dbReference type="Proteomes" id="UP000249061"/>
    </source>
</evidence>
<dbReference type="EMBL" id="QFQP01000046">
    <property type="protein sequence ID" value="PZR05261.1"/>
    <property type="molecule type" value="Genomic_DNA"/>
</dbReference>
<name>A0A2W5V5E9_9BACT</name>
<feature type="signal peptide" evidence="1">
    <location>
        <begin position="1"/>
        <end position="18"/>
    </location>
</feature>
<feature type="chain" id="PRO_5015893333" description="Outer membrane protein beta-barrel domain-containing protein" evidence="1">
    <location>
        <begin position="19"/>
        <end position="233"/>
    </location>
</feature>
<accession>A0A2W5V5E9</accession>
<evidence type="ECO:0000256" key="1">
    <source>
        <dbReference type="SAM" id="SignalP"/>
    </source>
</evidence>
<dbReference type="AlphaFoldDB" id="A0A2W5V5E9"/>
<reference evidence="2 3" key="1">
    <citation type="submission" date="2017-08" db="EMBL/GenBank/DDBJ databases">
        <title>Infants hospitalized years apart are colonized by the same room-sourced microbial strains.</title>
        <authorList>
            <person name="Brooks B."/>
            <person name="Olm M.R."/>
            <person name="Firek B.A."/>
            <person name="Baker R."/>
            <person name="Thomas B.C."/>
            <person name="Morowitz M.J."/>
            <person name="Banfield J.F."/>
        </authorList>
    </citation>
    <scope>NUCLEOTIDE SEQUENCE [LARGE SCALE GENOMIC DNA]</scope>
    <source>
        <strain evidence="2">S2_003_000_R2_14</strain>
    </source>
</reference>